<dbReference type="InterPro" id="IPR011059">
    <property type="entry name" value="Metal-dep_hydrolase_composite"/>
</dbReference>
<dbReference type="Proteomes" id="UP000199476">
    <property type="component" value="Unassembled WGS sequence"/>
</dbReference>
<dbReference type="NCBIfam" id="TIGR00221">
    <property type="entry name" value="nagA"/>
    <property type="match status" value="1"/>
</dbReference>
<evidence type="ECO:0000259" key="13">
    <source>
        <dbReference type="Pfam" id="PF01979"/>
    </source>
</evidence>
<protein>
    <recommendedName>
        <fullName evidence="3">N-acetylglucosamine-6-phosphate deacetylase</fullName>
        <ecNumber evidence="2">3.5.1.25</ecNumber>
    </recommendedName>
</protein>
<dbReference type="PANTHER" id="PTHR11113">
    <property type="entry name" value="N-ACETYLGLUCOSAMINE-6-PHOSPHATE DEACETYLASE"/>
    <property type="match status" value="1"/>
</dbReference>
<dbReference type="Gene3D" id="2.30.40.10">
    <property type="entry name" value="Urease, subunit C, domain 1"/>
    <property type="match status" value="1"/>
</dbReference>
<dbReference type="InterPro" id="IPR006680">
    <property type="entry name" value="Amidohydro-rel"/>
</dbReference>
<feature type="binding site" evidence="11">
    <location>
        <begin position="311"/>
        <end position="313"/>
    </location>
    <ligand>
        <name>substrate</name>
    </ligand>
</feature>
<dbReference type="GO" id="GO:0006046">
    <property type="term" value="P:N-acetylglucosamine catabolic process"/>
    <property type="evidence" value="ECO:0007669"/>
    <property type="project" value="TreeGrafter"/>
</dbReference>
<evidence type="ECO:0000256" key="5">
    <source>
        <dbReference type="ARBA" id="ARBA00022801"/>
    </source>
</evidence>
<dbReference type="EC" id="3.5.1.25" evidence="2"/>
<evidence type="ECO:0000313" key="14">
    <source>
        <dbReference type="EMBL" id="SDL65342.1"/>
    </source>
</evidence>
<evidence type="ECO:0000256" key="11">
    <source>
        <dbReference type="PIRSR" id="PIRSR038994-2"/>
    </source>
</evidence>
<comment type="similarity">
    <text evidence="1 9">Belongs to the metallo-dependent hydrolases superfamily. NagA family.</text>
</comment>
<feature type="binding site" evidence="12">
    <location>
        <position position="199"/>
    </location>
    <ligand>
        <name>Zn(2+)</name>
        <dbReference type="ChEBI" id="CHEBI:29105"/>
    </ligand>
</feature>
<dbReference type="Pfam" id="PF01979">
    <property type="entry name" value="Amidohydro_1"/>
    <property type="match status" value="1"/>
</dbReference>
<evidence type="ECO:0000256" key="7">
    <source>
        <dbReference type="ARBA" id="ARBA00047647"/>
    </source>
</evidence>
<feature type="binding site" evidence="11">
    <location>
        <position position="255"/>
    </location>
    <ligand>
        <name>substrate</name>
    </ligand>
</feature>
<dbReference type="PIRSF" id="PIRSF038994">
    <property type="entry name" value="NagA"/>
    <property type="match status" value="1"/>
</dbReference>
<feature type="binding site" evidence="12">
    <location>
        <position position="220"/>
    </location>
    <ligand>
        <name>Zn(2+)</name>
        <dbReference type="ChEBI" id="CHEBI:29105"/>
    </ligand>
</feature>
<organism evidence="14 15">
    <name type="scientific">Halarsenatibacter silvermanii</name>
    <dbReference type="NCBI Taxonomy" id="321763"/>
    <lineage>
        <taxon>Bacteria</taxon>
        <taxon>Bacillati</taxon>
        <taxon>Bacillota</taxon>
        <taxon>Clostridia</taxon>
        <taxon>Halanaerobiales</taxon>
        <taxon>Halarsenatibacteraceae</taxon>
        <taxon>Halarsenatibacter</taxon>
    </lineage>
</organism>
<dbReference type="CDD" id="cd00854">
    <property type="entry name" value="NagA"/>
    <property type="match status" value="1"/>
</dbReference>
<keyword evidence="4 12" id="KW-0479">Metal-binding</keyword>
<reference evidence="14 15" key="1">
    <citation type="submission" date="2016-10" db="EMBL/GenBank/DDBJ databases">
        <authorList>
            <person name="de Groot N.N."/>
        </authorList>
    </citation>
    <scope>NUCLEOTIDE SEQUENCE [LARGE SCALE GENOMIC DNA]</scope>
    <source>
        <strain evidence="14 15">SLAS-1</strain>
    </source>
</reference>
<dbReference type="SUPFAM" id="SSF51556">
    <property type="entry name" value="Metallo-dependent hydrolases"/>
    <property type="match status" value="1"/>
</dbReference>
<feature type="active site" description="Proton donor/acceptor" evidence="10">
    <location>
        <position position="278"/>
    </location>
</feature>
<name>A0A1G9LTC4_9FIRM</name>
<dbReference type="STRING" id="321763.SAMN04488692_1077"/>
<evidence type="ECO:0000256" key="2">
    <source>
        <dbReference type="ARBA" id="ARBA00011899"/>
    </source>
</evidence>
<feature type="binding site" evidence="11">
    <location>
        <position position="231"/>
    </location>
    <ligand>
        <name>substrate</name>
    </ligand>
</feature>
<comment type="cofactor">
    <cofactor evidence="12">
        <name>a divalent metal cation</name>
        <dbReference type="ChEBI" id="CHEBI:60240"/>
    </cofactor>
    <text evidence="12">Binds 1 divalent metal cation per subunit.</text>
</comment>
<dbReference type="SUPFAM" id="SSF51338">
    <property type="entry name" value="Composite domain of metallo-dependent hydrolases"/>
    <property type="match status" value="1"/>
</dbReference>
<comment type="catalytic activity">
    <reaction evidence="7">
        <text>N-acetyl-D-glucosamine 6-phosphate + H2O = D-glucosamine 6-phosphate + acetate</text>
        <dbReference type="Rhea" id="RHEA:22936"/>
        <dbReference type="ChEBI" id="CHEBI:15377"/>
        <dbReference type="ChEBI" id="CHEBI:30089"/>
        <dbReference type="ChEBI" id="CHEBI:57513"/>
        <dbReference type="ChEBI" id="CHEBI:58725"/>
        <dbReference type="EC" id="3.5.1.25"/>
    </reaction>
</comment>
<dbReference type="OrthoDB" id="9776488at2"/>
<keyword evidence="5 9" id="KW-0378">Hydrolase</keyword>
<comment type="pathway">
    <text evidence="8">Amino-sugar metabolism; N-acetylneuraminate degradation; D-fructose 6-phosphate from N-acetylneuraminate: step 4/5.</text>
</comment>
<dbReference type="FunFam" id="3.20.20.140:FF:000004">
    <property type="entry name" value="N-acetylglucosamine-6-phosphate deacetylase"/>
    <property type="match status" value="1"/>
</dbReference>
<evidence type="ECO:0000256" key="1">
    <source>
        <dbReference type="ARBA" id="ARBA00010716"/>
    </source>
</evidence>
<sequence length="388" mass="42753">MTKKILRDINVVGPQNIYKNSRVVIKNDRIVSIEQVDFSSEDQQADVFEFAGNYYALPGFIDIHIHGAAGSDITDGTPADWQNISRFKLSQGTTGYLGTILTSPRSKTLKLCRNLADFFQSGQNQNLIGVHMEGPFINREKKGAQNENFIRPTDVEELQKWHQLLGKNLKLISLAPELEGSLEVIEYAVSNSIVVGAVHSAASYERMQEAFSAGLKLGAHLFNGMEGFHHRRPGIVGAFLEAENRYVELIADGIHLHPAVIKFVLKSRHYKNTVLITDAMRACGKPDGSYDLGGRKVVIKEGVARTQEGNLAGSTLTMNQALKNIISFADLDLTEACKLVSTEPASLLGLKDRGRLMPGNRADIAVLDENLDVRMTFLGGRPVYDDLS</sequence>
<evidence type="ECO:0000256" key="6">
    <source>
        <dbReference type="ARBA" id="ARBA00023277"/>
    </source>
</evidence>
<dbReference type="RefSeq" id="WP_089759265.1">
    <property type="nucleotide sequence ID" value="NZ_FNGO01000007.1"/>
</dbReference>
<dbReference type="PANTHER" id="PTHR11113:SF14">
    <property type="entry name" value="N-ACETYLGLUCOSAMINE-6-PHOSPHATE DEACETYLASE"/>
    <property type="match status" value="1"/>
</dbReference>
<dbReference type="GO" id="GO:0046872">
    <property type="term" value="F:metal ion binding"/>
    <property type="evidence" value="ECO:0007669"/>
    <property type="project" value="UniProtKB-KW"/>
</dbReference>
<dbReference type="Gene3D" id="3.20.20.140">
    <property type="entry name" value="Metal-dependent hydrolases"/>
    <property type="match status" value="1"/>
</dbReference>
<feature type="domain" description="Amidohydrolase-related" evidence="13">
    <location>
        <begin position="55"/>
        <end position="383"/>
    </location>
</feature>
<gene>
    <name evidence="14" type="ORF">SAMN04488692_1077</name>
</gene>
<evidence type="ECO:0000256" key="12">
    <source>
        <dbReference type="PIRSR" id="PIRSR038994-3"/>
    </source>
</evidence>
<dbReference type="EMBL" id="FNGO01000007">
    <property type="protein sequence ID" value="SDL65342.1"/>
    <property type="molecule type" value="Genomic_DNA"/>
</dbReference>
<dbReference type="AlphaFoldDB" id="A0A1G9LTC4"/>
<proteinExistence type="inferred from homology"/>
<keyword evidence="6 9" id="KW-0119">Carbohydrate metabolism</keyword>
<feature type="binding site" evidence="12">
    <location>
        <position position="133"/>
    </location>
    <ligand>
        <name>Zn(2+)</name>
        <dbReference type="ChEBI" id="CHEBI:29105"/>
    </ligand>
</feature>
<evidence type="ECO:0000256" key="3">
    <source>
        <dbReference type="ARBA" id="ARBA00018029"/>
    </source>
</evidence>
<evidence type="ECO:0000256" key="8">
    <source>
        <dbReference type="ARBA" id="ARBA00060590"/>
    </source>
</evidence>
<dbReference type="InterPro" id="IPR032466">
    <property type="entry name" value="Metal_Hydrolase"/>
</dbReference>
<evidence type="ECO:0000313" key="15">
    <source>
        <dbReference type="Proteomes" id="UP000199476"/>
    </source>
</evidence>
<evidence type="ECO:0000256" key="4">
    <source>
        <dbReference type="ARBA" id="ARBA00022723"/>
    </source>
</evidence>
<feature type="binding site" evidence="11">
    <location>
        <begin position="223"/>
        <end position="224"/>
    </location>
    <ligand>
        <name>substrate</name>
    </ligand>
</feature>
<accession>A0A1G9LTC4</accession>
<feature type="binding site" evidence="11">
    <location>
        <position position="144"/>
    </location>
    <ligand>
        <name>substrate</name>
    </ligand>
</feature>
<keyword evidence="15" id="KW-1185">Reference proteome</keyword>
<evidence type="ECO:0000256" key="10">
    <source>
        <dbReference type="PIRSR" id="PIRSR038994-1"/>
    </source>
</evidence>
<dbReference type="GO" id="GO:0008448">
    <property type="term" value="F:N-acetylglucosamine-6-phosphate deacetylase activity"/>
    <property type="evidence" value="ECO:0007669"/>
    <property type="project" value="UniProtKB-EC"/>
</dbReference>
<evidence type="ECO:0000256" key="9">
    <source>
        <dbReference type="PIRNR" id="PIRNR038994"/>
    </source>
</evidence>
<dbReference type="InterPro" id="IPR003764">
    <property type="entry name" value="GlcNAc_6-P_deAcase"/>
</dbReference>